<dbReference type="Pfam" id="PF14501">
    <property type="entry name" value="HATPase_c_5"/>
    <property type="match status" value="1"/>
</dbReference>
<keyword evidence="1" id="KW-0472">Membrane</keyword>
<keyword evidence="4" id="KW-1185">Reference proteome</keyword>
<feature type="transmembrane region" description="Helical" evidence="1">
    <location>
        <begin position="12"/>
        <end position="33"/>
    </location>
</feature>
<gene>
    <name evidence="3" type="ORF">QJS64_02615</name>
</gene>
<feature type="domain" description="Sensor histidine kinase NatK-like C-terminal" evidence="2">
    <location>
        <begin position="222"/>
        <end position="325"/>
    </location>
</feature>
<keyword evidence="1" id="KW-1133">Transmembrane helix</keyword>
<name>A0ABY8R6J6_PARBF</name>
<dbReference type="SUPFAM" id="SSF55874">
    <property type="entry name" value="ATPase domain of HSP90 chaperone/DNA topoisomerase II/histidine kinase"/>
    <property type="match status" value="1"/>
</dbReference>
<dbReference type="Gene3D" id="3.30.565.10">
    <property type="entry name" value="Histidine kinase-like ATPase, C-terminal domain"/>
    <property type="match status" value="1"/>
</dbReference>
<protein>
    <submittedName>
        <fullName evidence="3">GHKL domain-containing protein</fullName>
    </submittedName>
</protein>
<dbReference type="PANTHER" id="PTHR40448">
    <property type="entry name" value="TWO-COMPONENT SENSOR HISTIDINE KINASE"/>
    <property type="match status" value="1"/>
</dbReference>
<dbReference type="InterPro" id="IPR032834">
    <property type="entry name" value="NatK-like_C"/>
</dbReference>
<evidence type="ECO:0000256" key="1">
    <source>
        <dbReference type="SAM" id="Phobius"/>
    </source>
</evidence>
<evidence type="ECO:0000259" key="2">
    <source>
        <dbReference type="Pfam" id="PF14501"/>
    </source>
</evidence>
<evidence type="ECO:0000313" key="3">
    <source>
        <dbReference type="EMBL" id="WGX76263.1"/>
    </source>
</evidence>
<feature type="transmembrane region" description="Helical" evidence="1">
    <location>
        <begin position="84"/>
        <end position="106"/>
    </location>
</feature>
<feature type="transmembrane region" description="Helical" evidence="1">
    <location>
        <begin position="45"/>
        <end position="64"/>
    </location>
</feature>
<dbReference type="Proteomes" id="UP001239169">
    <property type="component" value="Chromosome"/>
</dbReference>
<sequence length="341" mass="39574">MGYASTTSEYNLNIISIIVSTILIIINIGYINIIKIFKSMDKEKINVIIIIGCIISNLSVAFMNSLPTWTYMFKMNYSYNKLNVFNFNATPKLSFTSSTLLLMIVFKTIKDIKEKSEESLLKEKIDMQYKYYLNLQESQNKVKKLYHDINNHIFCMKNLSYDKEDVNKYINEMSKELNQFKEIHNTGNMILDIILNEKQNICNENNIDLNCDVNFSKCNFIEMTDVCSIFSNILDNAIEACNKTYIDKKYIKIRGTLVKSYYVIRCENSKTNKLEIKNSKIITSKKDKFIHGIGLKSVKSSLKKYNGDLELEDFKNKFLLQIYIPIDENMTVGATKVPVVL</sequence>
<accession>A0ABY8R6J6</accession>
<organism evidence="3 4">
    <name type="scientific">Paraclostridium bifermentans</name>
    <name type="common">Clostridium bifermentans</name>
    <dbReference type="NCBI Taxonomy" id="1490"/>
    <lineage>
        <taxon>Bacteria</taxon>
        <taxon>Bacillati</taxon>
        <taxon>Bacillota</taxon>
        <taxon>Clostridia</taxon>
        <taxon>Peptostreptococcales</taxon>
        <taxon>Peptostreptococcaceae</taxon>
        <taxon>Paraclostridium</taxon>
    </lineage>
</organism>
<dbReference type="InterPro" id="IPR036890">
    <property type="entry name" value="HATPase_C_sf"/>
</dbReference>
<dbReference type="CDD" id="cd16935">
    <property type="entry name" value="HATPase_AgrC-ComD-like"/>
    <property type="match status" value="1"/>
</dbReference>
<keyword evidence="1" id="KW-0812">Transmembrane</keyword>
<dbReference type="PANTHER" id="PTHR40448:SF1">
    <property type="entry name" value="TWO-COMPONENT SENSOR HISTIDINE KINASE"/>
    <property type="match status" value="1"/>
</dbReference>
<proteinExistence type="predicted"/>
<dbReference type="EMBL" id="CP124685">
    <property type="protein sequence ID" value="WGX76263.1"/>
    <property type="molecule type" value="Genomic_DNA"/>
</dbReference>
<evidence type="ECO:0000313" key="4">
    <source>
        <dbReference type="Proteomes" id="UP001239169"/>
    </source>
</evidence>
<reference evidence="3 4" key="1">
    <citation type="submission" date="2023-04" db="EMBL/GenBank/DDBJ databases">
        <title>Bacteria Genome Submission.</title>
        <authorList>
            <person name="Isaac P."/>
        </authorList>
    </citation>
    <scope>NUCLEOTIDE SEQUENCE [LARGE SCALE GENOMIC DNA]</scope>
    <source>
        <strain evidence="3 4">SampleS7P1</strain>
    </source>
</reference>